<organism evidence="4 5">
    <name type="scientific">Exiguobacterium marinum</name>
    <dbReference type="NCBI Taxonomy" id="273528"/>
    <lineage>
        <taxon>Bacteria</taxon>
        <taxon>Bacillati</taxon>
        <taxon>Bacillota</taxon>
        <taxon>Bacilli</taxon>
        <taxon>Bacillales</taxon>
        <taxon>Bacillales Family XII. Incertae Sedis</taxon>
        <taxon>Exiguobacterium</taxon>
    </lineage>
</organism>
<evidence type="ECO:0000313" key="4">
    <source>
        <dbReference type="EMBL" id="WDH76751.1"/>
    </source>
</evidence>
<dbReference type="PROSITE" id="PS00409">
    <property type="entry name" value="PROKAR_NTER_METHYL"/>
    <property type="match status" value="1"/>
</dbReference>
<keyword evidence="3" id="KW-0472">Membrane</keyword>
<evidence type="ECO:0000256" key="2">
    <source>
        <dbReference type="ARBA" id="ARBA00023287"/>
    </source>
</evidence>
<dbReference type="Proteomes" id="UP001213680">
    <property type="component" value="Chromosome"/>
</dbReference>
<keyword evidence="3" id="KW-1133">Transmembrane helix</keyword>
<dbReference type="Gene3D" id="3.30.700.10">
    <property type="entry name" value="Glycoprotein, Type 4 Pilin"/>
    <property type="match status" value="1"/>
</dbReference>
<gene>
    <name evidence="4" type="ORF">PTI97_04345</name>
</gene>
<dbReference type="EMBL" id="CP118099">
    <property type="protein sequence ID" value="WDH76751.1"/>
    <property type="molecule type" value="Genomic_DNA"/>
</dbReference>
<comment type="subcellular location">
    <subcellularLocation>
        <location evidence="1">Cell surface</location>
    </subcellularLocation>
</comment>
<name>A0ABY7X0U8_9BACL</name>
<keyword evidence="5" id="KW-1185">Reference proteome</keyword>
<reference evidence="4 5" key="1">
    <citation type="submission" date="2023-02" db="EMBL/GenBank/DDBJ databases">
        <title>A bacterium isolated from plastisphere.</title>
        <authorList>
            <person name="Sun Y."/>
        </authorList>
    </citation>
    <scope>NUCLEOTIDE SEQUENCE [LARGE SCALE GENOMIC DNA]</scope>
    <source>
        <strain evidence="5">a-1</strain>
    </source>
</reference>
<sequence>MRHCANRSLKRLSRQLTEIKKREEGFTLVELLVTVVVASILSGVIITAFITGTLGFQMTNETSELRSEADYLIASVLSDVNRTEFDAVTEASGTFQFYRLSAPGISEAGMIYREAGYVPTDLVLSEDSFTPSNPQITVERLTIQLKDPVFDPRRPTYMTGGLIEIEMDLTQTNDSDSVTTFESSIPF</sequence>
<protein>
    <submittedName>
        <fullName evidence="4">Prepilin-type N-terminal cleavage/methylation domain-containing protein</fullName>
    </submittedName>
</protein>
<dbReference type="Pfam" id="PF07963">
    <property type="entry name" value="N_methyl"/>
    <property type="match status" value="1"/>
</dbReference>
<keyword evidence="2" id="KW-0178">Competence</keyword>
<dbReference type="InterPro" id="IPR012902">
    <property type="entry name" value="N_methyl_site"/>
</dbReference>
<dbReference type="InterPro" id="IPR045584">
    <property type="entry name" value="Pilin-like"/>
</dbReference>
<dbReference type="RefSeq" id="WP_274357331.1">
    <property type="nucleotide sequence ID" value="NZ_CP118099.1"/>
</dbReference>
<dbReference type="NCBIfam" id="TIGR02532">
    <property type="entry name" value="IV_pilin_GFxxxE"/>
    <property type="match status" value="1"/>
</dbReference>
<evidence type="ECO:0000256" key="3">
    <source>
        <dbReference type="SAM" id="Phobius"/>
    </source>
</evidence>
<proteinExistence type="predicted"/>
<dbReference type="SUPFAM" id="SSF54523">
    <property type="entry name" value="Pili subunits"/>
    <property type="match status" value="1"/>
</dbReference>
<accession>A0ABY7X0U8</accession>
<keyword evidence="3" id="KW-0812">Transmembrane</keyword>
<evidence type="ECO:0000256" key="1">
    <source>
        <dbReference type="ARBA" id="ARBA00004241"/>
    </source>
</evidence>
<evidence type="ECO:0000313" key="5">
    <source>
        <dbReference type="Proteomes" id="UP001213680"/>
    </source>
</evidence>
<feature type="transmembrane region" description="Helical" evidence="3">
    <location>
        <begin position="31"/>
        <end position="56"/>
    </location>
</feature>